<reference evidence="2" key="2">
    <citation type="submission" date="2022-06" db="UniProtKB">
        <authorList>
            <consortium name="EnsemblMetazoa"/>
        </authorList>
    </citation>
    <scope>IDENTIFICATION</scope>
    <source>
        <strain evidence="2">DF5081</strain>
    </source>
</reference>
<protein>
    <submittedName>
        <fullName evidence="2">Uncharacterized protein</fullName>
    </submittedName>
</protein>
<sequence>MFCCFSEPKIRDHSVPIVLTEAPQRPGFKRAPEPPKDKGSSIVYENGCTKNDIPQGFYISDLGGNTSY</sequence>
<accession>A0A8R1IEF3</accession>
<keyword evidence="3" id="KW-1185">Reference proteome</keyword>
<feature type="compositionally biased region" description="Basic and acidic residues" evidence="1">
    <location>
        <begin position="30"/>
        <end position="39"/>
    </location>
</feature>
<dbReference type="Proteomes" id="UP000005237">
    <property type="component" value="Unassembled WGS sequence"/>
</dbReference>
<proteinExistence type="predicted"/>
<evidence type="ECO:0000256" key="1">
    <source>
        <dbReference type="SAM" id="MobiDB-lite"/>
    </source>
</evidence>
<reference evidence="3" key="1">
    <citation type="submission" date="2010-08" db="EMBL/GenBank/DDBJ databases">
        <authorList>
            <consortium name="Caenorhabditis japonica Sequencing Consortium"/>
            <person name="Wilson R.K."/>
        </authorList>
    </citation>
    <scope>NUCLEOTIDE SEQUENCE [LARGE SCALE GENOMIC DNA]</scope>
    <source>
        <strain evidence="3">DF5081</strain>
    </source>
</reference>
<evidence type="ECO:0000313" key="3">
    <source>
        <dbReference type="Proteomes" id="UP000005237"/>
    </source>
</evidence>
<dbReference type="EnsemblMetazoa" id="CJA29206.1">
    <property type="protein sequence ID" value="CJA29206.1"/>
    <property type="gene ID" value="WBGene00184780"/>
</dbReference>
<dbReference type="AlphaFoldDB" id="A0A8R1IEF3"/>
<name>A0A8R1IEF3_CAEJA</name>
<organism evidence="2 3">
    <name type="scientific">Caenorhabditis japonica</name>
    <dbReference type="NCBI Taxonomy" id="281687"/>
    <lineage>
        <taxon>Eukaryota</taxon>
        <taxon>Metazoa</taxon>
        <taxon>Ecdysozoa</taxon>
        <taxon>Nematoda</taxon>
        <taxon>Chromadorea</taxon>
        <taxon>Rhabditida</taxon>
        <taxon>Rhabditina</taxon>
        <taxon>Rhabditomorpha</taxon>
        <taxon>Rhabditoidea</taxon>
        <taxon>Rhabditidae</taxon>
        <taxon>Peloderinae</taxon>
        <taxon>Caenorhabditis</taxon>
    </lineage>
</organism>
<evidence type="ECO:0000313" key="2">
    <source>
        <dbReference type="EnsemblMetazoa" id="CJA29206.1"/>
    </source>
</evidence>
<feature type="region of interest" description="Disordered" evidence="1">
    <location>
        <begin position="23"/>
        <end position="47"/>
    </location>
</feature>